<dbReference type="GO" id="GO:0016705">
    <property type="term" value="F:oxidoreductase activity, acting on paired donors, with incorporation or reduction of molecular oxygen"/>
    <property type="evidence" value="ECO:0007669"/>
    <property type="project" value="InterPro"/>
</dbReference>
<dbReference type="InterPro" id="IPR002401">
    <property type="entry name" value="Cyt_P450_E_grp-I"/>
</dbReference>
<name>A0A5C3QAC4_9AGAR</name>
<dbReference type="InterPro" id="IPR001128">
    <property type="entry name" value="Cyt_P450"/>
</dbReference>
<dbReference type="PRINTS" id="PR00463">
    <property type="entry name" value="EP450I"/>
</dbReference>
<keyword evidence="5 6" id="KW-0408">Iron</keyword>
<keyword evidence="3 6" id="KW-0479">Metal-binding</keyword>
<protein>
    <submittedName>
        <fullName evidence="8">Cytochrome P450</fullName>
    </submittedName>
</protein>
<feature type="binding site" description="axial binding residue" evidence="6">
    <location>
        <position position="209"/>
    </location>
    <ligand>
        <name>heme</name>
        <dbReference type="ChEBI" id="CHEBI:30413"/>
    </ligand>
    <ligandPart>
        <name>Fe</name>
        <dbReference type="ChEBI" id="CHEBI:18248"/>
    </ligandPart>
</feature>
<dbReference type="GO" id="GO:0020037">
    <property type="term" value="F:heme binding"/>
    <property type="evidence" value="ECO:0007669"/>
    <property type="project" value="InterPro"/>
</dbReference>
<dbReference type="Gene3D" id="1.10.630.10">
    <property type="entry name" value="Cytochrome P450"/>
    <property type="match status" value="1"/>
</dbReference>
<organism evidence="8 9">
    <name type="scientific">Pterulicium gracile</name>
    <dbReference type="NCBI Taxonomy" id="1884261"/>
    <lineage>
        <taxon>Eukaryota</taxon>
        <taxon>Fungi</taxon>
        <taxon>Dikarya</taxon>
        <taxon>Basidiomycota</taxon>
        <taxon>Agaricomycotina</taxon>
        <taxon>Agaricomycetes</taxon>
        <taxon>Agaricomycetidae</taxon>
        <taxon>Agaricales</taxon>
        <taxon>Pleurotineae</taxon>
        <taxon>Pterulaceae</taxon>
        <taxon>Pterulicium</taxon>
    </lineage>
</organism>
<dbReference type="SUPFAM" id="SSF48264">
    <property type="entry name" value="Cytochrome P450"/>
    <property type="match status" value="1"/>
</dbReference>
<keyword evidence="6 7" id="KW-0349">Heme</keyword>
<evidence type="ECO:0000256" key="1">
    <source>
        <dbReference type="ARBA" id="ARBA00001971"/>
    </source>
</evidence>
<accession>A0A5C3QAC4</accession>
<reference evidence="8 9" key="1">
    <citation type="journal article" date="2019" name="Nat. Ecol. Evol.">
        <title>Megaphylogeny resolves global patterns of mushroom evolution.</title>
        <authorList>
            <person name="Varga T."/>
            <person name="Krizsan K."/>
            <person name="Foldi C."/>
            <person name="Dima B."/>
            <person name="Sanchez-Garcia M."/>
            <person name="Sanchez-Ramirez S."/>
            <person name="Szollosi G.J."/>
            <person name="Szarkandi J.G."/>
            <person name="Papp V."/>
            <person name="Albert L."/>
            <person name="Andreopoulos W."/>
            <person name="Angelini C."/>
            <person name="Antonin V."/>
            <person name="Barry K.W."/>
            <person name="Bougher N.L."/>
            <person name="Buchanan P."/>
            <person name="Buyck B."/>
            <person name="Bense V."/>
            <person name="Catcheside P."/>
            <person name="Chovatia M."/>
            <person name="Cooper J."/>
            <person name="Damon W."/>
            <person name="Desjardin D."/>
            <person name="Finy P."/>
            <person name="Geml J."/>
            <person name="Haridas S."/>
            <person name="Hughes K."/>
            <person name="Justo A."/>
            <person name="Karasinski D."/>
            <person name="Kautmanova I."/>
            <person name="Kiss B."/>
            <person name="Kocsube S."/>
            <person name="Kotiranta H."/>
            <person name="LaButti K.M."/>
            <person name="Lechner B.E."/>
            <person name="Liimatainen K."/>
            <person name="Lipzen A."/>
            <person name="Lukacs Z."/>
            <person name="Mihaltcheva S."/>
            <person name="Morgado L.N."/>
            <person name="Niskanen T."/>
            <person name="Noordeloos M.E."/>
            <person name="Ohm R.A."/>
            <person name="Ortiz-Santana B."/>
            <person name="Ovrebo C."/>
            <person name="Racz N."/>
            <person name="Riley R."/>
            <person name="Savchenko A."/>
            <person name="Shiryaev A."/>
            <person name="Soop K."/>
            <person name="Spirin V."/>
            <person name="Szebenyi C."/>
            <person name="Tomsovsky M."/>
            <person name="Tulloss R.E."/>
            <person name="Uehling J."/>
            <person name="Grigoriev I.V."/>
            <person name="Vagvolgyi C."/>
            <person name="Papp T."/>
            <person name="Martin F.M."/>
            <person name="Miettinen O."/>
            <person name="Hibbett D.S."/>
            <person name="Nagy L.G."/>
        </authorList>
    </citation>
    <scope>NUCLEOTIDE SEQUENCE [LARGE SCALE GENOMIC DNA]</scope>
    <source>
        <strain evidence="8 9">CBS 309.79</strain>
    </source>
</reference>
<dbReference type="STRING" id="1884261.A0A5C3QAC4"/>
<dbReference type="PROSITE" id="PS00086">
    <property type="entry name" value="CYTOCHROME_P450"/>
    <property type="match status" value="1"/>
</dbReference>
<dbReference type="CDD" id="cd11041">
    <property type="entry name" value="CYP503A1-like"/>
    <property type="match status" value="1"/>
</dbReference>
<evidence type="ECO:0000313" key="8">
    <source>
        <dbReference type="EMBL" id="TFK98137.1"/>
    </source>
</evidence>
<dbReference type="AlphaFoldDB" id="A0A5C3QAC4"/>
<proteinExistence type="inferred from homology"/>
<comment type="similarity">
    <text evidence="2 7">Belongs to the cytochrome P450 family.</text>
</comment>
<evidence type="ECO:0000256" key="2">
    <source>
        <dbReference type="ARBA" id="ARBA00010617"/>
    </source>
</evidence>
<evidence type="ECO:0000256" key="4">
    <source>
        <dbReference type="ARBA" id="ARBA00023002"/>
    </source>
</evidence>
<gene>
    <name evidence="8" type="ORF">BDV98DRAFT_573551</name>
</gene>
<dbReference type="InterPro" id="IPR036396">
    <property type="entry name" value="Cyt_P450_sf"/>
</dbReference>
<keyword evidence="4 7" id="KW-0560">Oxidoreductase</keyword>
<evidence type="ECO:0000313" key="9">
    <source>
        <dbReference type="Proteomes" id="UP000305067"/>
    </source>
</evidence>
<evidence type="ECO:0000256" key="6">
    <source>
        <dbReference type="PIRSR" id="PIRSR602401-1"/>
    </source>
</evidence>
<dbReference type="OrthoDB" id="1844152at2759"/>
<dbReference type="GO" id="GO:0005506">
    <property type="term" value="F:iron ion binding"/>
    <property type="evidence" value="ECO:0007669"/>
    <property type="project" value="InterPro"/>
</dbReference>
<dbReference type="Proteomes" id="UP000305067">
    <property type="component" value="Unassembled WGS sequence"/>
</dbReference>
<comment type="cofactor">
    <cofactor evidence="1 6">
        <name>heme</name>
        <dbReference type="ChEBI" id="CHEBI:30413"/>
    </cofactor>
</comment>
<dbReference type="PANTHER" id="PTHR46206">
    <property type="entry name" value="CYTOCHROME P450"/>
    <property type="match status" value="1"/>
</dbReference>
<dbReference type="EMBL" id="ML178842">
    <property type="protein sequence ID" value="TFK98137.1"/>
    <property type="molecule type" value="Genomic_DNA"/>
</dbReference>
<dbReference type="PRINTS" id="PR00385">
    <property type="entry name" value="P450"/>
</dbReference>
<keyword evidence="9" id="KW-1185">Reference proteome</keyword>
<dbReference type="InterPro" id="IPR017972">
    <property type="entry name" value="Cyt_P450_CS"/>
</dbReference>
<dbReference type="GO" id="GO:0004497">
    <property type="term" value="F:monooxygenase activity"/>
    <property type="evidence" value="ECO:0007669"/>
    <property type="project" value="UniProtKB-KW"/>
</dbReference>
<evidence type="ECO:0000256" key="5">
    <source>
        <dbReference type="ARBA" id="ARBA00023004"/>
    </source>
</evidence>
<sequence length="264" mass="30475">MKCYKRGRKHIAGLVKERIDSWDEKDPPNDLITWFLENSKKEGHTVERITIAVLQTNMAAIHTSSNTFTYALFQLASHPEYAKQTRHEVLDVVEELGWTKAGMNRMRKIDRFLRESQRMDNLTSFSMRRLVVNPKGYTFSDGTFLPSGTLLLFPSNAIHLDEKNFTNPTEFDGFRFSKIRAGDKEDSPRHQMVNTNATNLSFGMGKHACPGRFFAANELKAMMAHVLLNYDLKLEGDGESCRHTGWDFRIVPSDEKILWRKRKN</sequence>
<evidence type="ECO:0000256" key="7">
    <source>
        <dbReference type="RuleBase" id="RU000461"/>
    </source>
</evidence>
<evidence type="ECO:0000256" key="3">
    <source>
        <dbReference type="ARBA" id="ARBA00022723"/>
    </source>
</evidence>
<keyword evidence="7" id="KW-0503">Monooxygenase</keyword>
<dbReference type="Pfam" id="PF00067">
    <property type="entry name" value="p450"/>
    <property type="match status" value="1"/>
</dbReference>